<evidence type="ECO:0000256" key="2">
    <source>
        <dbReference type="ARBA" id="ARBA00022692"/>
    </source>
</evidence>
<dbReference type="Gene3D" id="1.10.287.70">
    <property type="match status" value="1"/>
</dbReference>
<evidence type="ECO:0000256" key="4">
    <source>
        <dbReference type="ARBA" id="ARBA00022989"/>
    </source>
</evidence>
<feature type="region of interest" description="Disordered" evidence="6">
    <location>
        <begin position="1"/>
        <end position="26"/>
    </location>
</feature>
<dbReference type="InterPro" id="IPR018247">
    <property type="entry name" value="EF_Hand_1_Ca_BS"/>
</dbReference>
<evidence type="ECO:0000256" key="3">
    <source>
        <dbReference type="ARBA" id="ARBA00022837"/>
    </source>
</evidence>
<gene>
    <name evidence="9" type="primary">Cacna1c</name>
    <name evidence="9" type="ORF">SNEC2469_LOCUS27266</name>
</gene>
<proteinExistence type="predicted"/>
<reference evidence="9" key="1">
    <citation type="submission" date="2021-02" db="EMBL/GenBank/DDBJ databases">
        <authorList>
            <person name="Dougan E. K."/>
            <person name="Rhodes N."/>
            <person name="Thang M."/>
            <person name="Chan C."/>
        </authorList>
    </citation>
    <scope>NUCLEOTIDE SEQUENCE</scope>
</reference>
<name>A0A813AB34_9DINO</name>
<dbReference type="SUPFAM" id="SSF47473">
    <property type="entry name" value="EF-hand"/>
    <property type="match status" value="1"/>
</dbReference>
<dbReference type="Pfam" id="PF00520">
    <property type="entry name" value="Ion_trans"/>
    <property type="match status" value="1"/>
</dbReference>
<evidence type="ECO:0000313" key="9">
    <source>
        <dbReference type="EMBL" id="CAE7860930.1"/>
    </source>
</evidence>
<evidence type="ECO:0000256" key="5">
    <source>
        <dbReference type="ARBA" id="ARBA00023136"/>
    </source>
</evidence>
<feature type="transmembrane region" description="Helical" evidence="7">
    <location>
        <begin position="43"/>
        <end position="69"/>
    </location>
</feature>
<keyword evidence="10" id="KW-1185">Reference proteome</keyword>
<sequence length="445" mass="49947">MSTDDACRMHDLSLDSPEPGGEVSEGLPIGTTRSMESAQDMKLDCVAAWFNFLPAVVIILNVLAIGISLDFHRGHIVWQILEYLFVVFYSLEFVVKVRTYGCHWYWCGPERMWNYFDWLCLAMMYVDLTLTTVLALEGRVGAEAPEAFSNLALVKIFRLARLARLIRALRFKAFKELKLIVLGVFSGLRVIGWAIVLLIAVIYAIGVVLRSFLGDDPEQQEFRTVLASMFTCFRCFTDGCTALDGTPLSERLRAEYGPVFMIGYIFIIMLITVGVFNLIMAVFIENVMSSQFTRKQNEISETALQMELNIKDRIIRKLGLRRKSYQESADLKTRPEGMDWVLQAGGRNISREEFASWLEDENFVHVLDEASIDASGRVSLFDVLDADGGGELSVDELVTGLMSLRGPVTKGDVIGIHLKVRYLVSLIECSATQDGHIKTTDRAAA</sequence>
<evidence type="ECO:0000313" key="10">
    <source>
        <dbReference type="Proteomes" id="UP000601435"/>
    </source>
</evidence>
<feature type="transmembrane region" description="Helical" evidence="7">
    <location>
        <begin position="261"/>
        <end position="284"/>
    </location>
</feature>
<dbReference type="InterPro" id="IPR027359">
    <property type="entry name" value="Volt_channel_dom_sf"/>
</dbReference>
<dbReference type="InterPro" id="IPR011992">
    <property type="entry name" value="EF-hand-dom_pair"/>
</dbReference>
<dbReference type="InterPro" id="IPR002048">
    <property type="entry name" value="EF_hand_dom"/>
</dbReference>
<protein>
    <submittedName>
        <fullName evidence="9">Cacna1c protein</fullName>
    </submittedName>
</protein>
<dbReference type="GO" id="GO:0001518">
    <property type="term" value="C:voltage-gated sodium channel complex"/>
    <property type="evidence" value="ECO:0007669"/>
    <property type="project" value="TreeGrafter"/>
</dbReference>
<dbReference type="OrthoDB" id="425411at2759"/>
<dbReference type="PANTHER" id="PTHR10037">
    <property type="entry name" value="VOLTAGE-GATED CATION CHANNEL CALCIUM AND SODIUM"/>
    <property type="match status" value="1"/>
</dbReference>
<evidence type="ECO:0000256" key="1">
    <source>
        <dbReference type="ARBA" id="ARBA00004141"/>
    </source>
</evidence>
<dbReference type="GO" id="GO:0005509">
    <property type="term" value="F:calcium ion binding"/>
    <property type="evidence" value="ECO:0007669"/>
    <property type="project" value="InterPro"/>
</dbReference>
<accession>A0A813AB34</accession>
<dbReference type="SUPFAM" id="SSF81324">
    <property type="entry name" value="Voltage-gated potassium channels"/>
    <property type="match status" value="1"/>
</dbReference>
<dbReference type="AlphaFoldDB" id="A0A813AB34"/>
<dbReference type="InterPro" id="IPR043203">
    <property type="entry name" value="VGCC_Ca_Na"/>
</dbReference>
<dbReference type="InterPro" id="IPR005821">
    <property type="entry name" value="Ion_trans_dom"/>
</dbReference>
<keyword evidence="4 7" id="KW-1133">Transmembrane helix</keyword>
<keyword evidence="5 7" id="KW-0472">Membrane</keyword>
<feature type="domain" description="EF-hand" evidence="8">
    <location>
        <begin position="380"/>
        <end position="407"/>
    </location>
</feature>
<evidence type="ECO:0000259" key="8">
    <source>
        <dbReference type="PROSITE" id="PS50222"/>
    </source>
</evidence>
<dbReference type="PANTHER" id="PTHR10037:SF62">
    <property type="entry name" value="SODIUM CHANNEL PROTEIN 60E"/>
    <property type="match status" value="1"/>
</dbReference>
<organism evidence="9 10">
    <name type="scientific">Symbiodinium necroappetens</name>
    <dbReference type="NCBI Taxonomy" id="1628268"/>
    <lineage>
        <taxon>Eukaryota</taxon>
        <taxon>Sar</taxon>
        <taxon>Alveolata</taxon>
        <taxon>Dinophyceae</taxon>
        <taxon>Suessiales</taxon>
        <taxon>Symbiodiniaceae</taxon>
        <taxon>Symbiodinium</taxon>
    </lineage>
</organism>
<dbReference type="PROSITE" id="PS50222">
    <property type="entry name" value="EF_HAND_2"/>
    <property type="match status" value="1"/>
</dbReference>
<dbReference type="Gene3D" id="1.20.120.350">
    <property type="entry name" value="Voltage-gated potassium channels. Chain C"/>
    <property type="match status" value="1"/>
</dbReference>
<feature type="transmembrane region" description="Helical" evidence="7">
    <location>
        <begin position="179"/>
        <end position="205"/>
    </location>
</feature>
<dbReference type="EMBL" id="CAJNJA010057086">
    <property type="protein sequence ID" value="CAE7860930.1"/>
    <property type="molecule type" value="Genomic_DNA"/>
</dbReference>
<dbReference type="GO" id="GO:0005248">
    <property type="term" value="F:voltage-gated sodium channel activity"/>
    <property type="evidence" value="ECO:0007669"/>
    <property type="project" value="TreeGrafter"/>
</dbReference>
<dbReference type="PROSITE" id="PS00018">
    <property type="entry name" value="EF_HAND_1"/>
    <property type="match status" value="1"/>
</dbReference>
<feature type="transmembrane region" description="Helical" evidence="7">
    <location>
        <begin position="75"/>
        <end position="95"/>
    </location>
</feature>
<feature type="compositionally biased region" description="Basic and acidic residues" evidence="6">
    <location>
        <begin position="1"/>
        <end position="13"/>
    </location>
</feature>
<evidence type="ECO:0000256" key="6">
    <source>
        <dbReference type="SAM" id="MobiDB-lite"/>
    </source>
</evidence>
<comment type="caution">
    <text evidence="9">The sequence shown here is derived from an EMBL/GenBank/DDBJ whole genome shotgun (WGS) entry which is preliminary data.</text>
</comment>
<keyword evidence="2 7" id="KW-0812">Transmembrane</keyword>
<evidence type="ECO:0000256" key="7">
    <source>
        <dbReference type="SAM" id="Phobius"/>
    </source>
</evidence>
<keyword evidence="3" id="KW-0106">Calcium</keyword>
<comment type="subcellular location">
    <subcellularLocation>
        <location evidence="1">Membrane</location>
        <topology evidence="1">Multi-pass membrane protein</topology>
    </subcellularLocation>
</comment>
<dbReference type="Proteomes" id="UP000601435">
    <property type="component" value="Unassembled WGS sequence"/>
</dbReference>